<reference evidence="1" key="1">
    <citation type="submission" date="2021-03" db="EMBL/GenBank/DDBJ databases">
        <authorList>
            <consortium name="DOE Joint Genome Institute"/>
            <person name="Ahrendt S."/>
            <person name="Looney B.P."/>
            <person name="Miyauchi S."/>
            <person name="Morin E."/>
            <person name="Drula E."/>
            <person name="Courty P.E."/>
            <person name="Chicoki N."/>
            <person name="Fauchery L."/>
            <person name="Kohler A."/>
            <person name="Kuo A."/>
            <person name="Labutti K."/>
            <person name="Pangilinan J."/>
            <person name="Lipzen A."/>
            <person name="Riley R."/>
            <person name="Andreopoulos W."/>
            <person name="He G."/>
            <person name="Johnson J."/>
            <person name="Barry K.W."/>
            <person name="Grigoriev I.V."/>
            <person name="Nagy L."/>
            <person name="Hibbett D."/>
            <person name="Henrissat B."/>
            <person name="Matheny P.B."/>
            <person name="Labbe J."/>
            <person name="Martin F."/>
        </authorList>
    </citation>
    <scope>NUCLEOTIDE SEQUENCE</scope>
    <source>
        <strain evidence="1">HHB10654</strain>
    </source>
</reference>
<keyword evidence="2" id="KW-1185">Reference proteome</keyword>
<dbReference type="Proteomes" id="UP000814140">
    <property type="component" value="Unassembled WGS sequence"/>
</dbReference>
<evidence type="ECO:0000313" key="2">
    <source>
        <dbReference type="Proteomes" id="UP000814140"/>
    </source>
</evidence>
<name>A0ACB8T073_9AGAM</name>
<evidence type="ECO:0000313" key="1">
    <source>
        <dbReference type="EMBL" id="KAI0061893.1"/>
    </source>
</evidence>
<organism evidence="1 2">
    <name type="scientific">Artomyces pyxidatus</name>
    <dbReference type="NCBI Taxonomy" id="48021"/>
    <lineage>
        <taxon>Eukaryota</taxon>
        <taxon>Fungi</taxon>
        <taxon>Dikarya</taxon>
        <taxon>Basidiomycota</taxon>
        <taxon>Agaricomycotina</taxon>
        <taxon>Agaricomycetes</taxon>
        <taxon>Russulales</taxon>
        <taxon>Auriscalpiaceae</taxon>
        <taxon>Artomyces</taxon>
    </lineage>
</organism>
<reference evidence="1" key="2">
    <citation type="journal article" date="2022" name="New Phytol.">
        <title>Evolutionary transition to the ectomycorrhizal habit in the genomes of a hyperdiverse lineage of mushroom-forming fungi.</title>
        <authorList>
            <person name="Looney B."/>
            <person name="Miyauchi S."/>
            <person name="Morin E."/>
            <person name="Drula E."/>
            <person name="Courty P.E."/>
            <person name="Kohler A."/>
            <person name="Kuo A."/>
            <person name="LaButti K."/>
            <person name="Pangilinan J."/>
            <person name="Lipzen A."/>
            <person name="Riley R."/>
            <person name="Andreopoulos W."/>
            <person name="He G."/>
            <person name="Johnson J."/>
            <person name="Nolan M."/>
            <person name="Tritt A."/>
            <person name="Barry K.W."/>
            <person name="Grigoriev I.V."/>
            <person name="Nagy L.G."/>
            <person name="Hibbett D."/>
            <person name="Henrissat B."/>
            <person name="Matheny P.B."/>
            <person name="Labbe J."/>
            <person name="Martin F.M."/>
        </authorList>
    </citation>
    <scope>NUCLEOTIDE SEQUENCE</scope>
    <source>
        <strain evidence="1">HHB10654</strain>
    </source>
</reference>
<comment type="caution">
    <text evidence="1">The sequence shown here is derived from an EMBL/GenBank/DDBJ whole genome shotgun (WGS) entry which is preliminary data.</text>
</comment>
<accession>A0ACB8T073</accession>
<sequence>MAMNILLSSIYPVSVVLPKTLEALISSLTAAEKYKINSALAHIRALSEPGLGTEPILNPETSFRGYCLAWQRGLEKEVTAAARLTLQRPMTMESLGEELRLFTGPALWKLLQYRRICLKAVKSNQKWITQQVYKLWEGNSNLRCRQHLAECGPRWFEEFLSRGTENGIQALDHTLFHRAMAQHIEAGRQNGAECEFCTTMSSSQVHSILRTLDKSITSALRKDLGLFYFVTSPLQNRIPFGGRKDPVTTEFGAPFKNDDADVILRSSDYKTFRVHKAFLAISSPFFFTMFSIPQPTECAGSAAPQTGSQIDELPVVFMSENSTTLNTILTMIYPHVPIVLPPSFWEAAPVLKALQKYEMDNLITLARTLLQAPDSSVDSIAAIRTFAVASELGFEREALWAARCTLRYPMTFELYGESIRYCMGSALYDLLQYRARCRTAVQACIQAAAAGSAKSIQFRSIPSWLVDHLRTIIEKINSGTTPPSAETAVLWTSFRSLIKSHCQGTRGCDACMALYFQGGDSFCDELQNETRAAIKEIPLKIA</sequence>
<proteinExistence type="predicted"/>
<dbReference type="EMBL" id="MU277210">
    <property type="protein sequence ID" value="KAI0061893.1"/>
    <property type="molecule type" value="Genomic_DNA"/>
</dbReference>
<gene>
    <name evidence="1" type="ORF">BV25DRAFT_712752</name>
</gene>
<protein>
    <submittedName>
        <fullName evidence="1">Uncharacterized protein</fullName>
    </submittedName>
</protein>